<dbReference type="InParanoid" id="B8C2V1"/>
<reference evidence="2 3" key="1">
    <citation type="journal article" date="2004" name="Science">
        <title>The genome of the diatom Thalassiosira pseudonana: ecology, evolution, and metabolism.</title>
        <authorList>
            <person name="Armbrust E.V."/>
            <person name="Berges J.A."/>
            <person name="Bowler C."/>
            <person name="Green B.R."/>
            <person name="Martinez D."/>
            <person name="Putnam N.H."/>
            <person name="Zhou S."/>
            <person name="Allen A.E."/>
            <person name="Apt K.E."/>
            <person name="Bechner M."/>
            <person name="Brzezinski M.A."/>
            <person name="Chaal B.K."/>
            <person name="Chiovitti A."/>
            <person name="Davis A.K."/>
            <person name="Demarest M.S."/>
            <person name="Detter J.C."/>
            <person name="Glavina T."/>
            <person name="Goodstein D."/>
            <person name="Hadi M.Z."/>
            <person name="Hellsten U."/>
            <person name="Hildebrand M."/>
            <person name="Jenkins B.D."/>
            <person name="Jurka J."/>
            <person name="Kapitonov V.V."/>
            <person name="Kroger N."/>
            <person name="Lau W.W."/>
            <person name="Lane T.W."/>
            <person name="Larimer F.W."/>
            <person name="Lippmeier J.C."/>
            <person name="Lucas S."/>
            <person name="Medina M."/>
            <person name="Montsant A."/>
            <person name="Obornik M."/>
            <person name="Parker M.S."/>
            <person name="Palenik B."/>
            <person name="Pazour G.J."/>
            <person name="Richardson P.M."/>
            <person name="Rynearson T.A."/>
            <person name="Saito M.A."/>
            <person name="Schwartz D.C."/>
            <person name="Thamatrakoln K."/>
            <person name="Valentin K."/>
            <person name="Vardi A."/>
            <person name="Wilkerson F.P."/>
            <person name="Rokhsar D.S."/>
        </authorList>
    </citation>
    <scope>NUCLEOTIDE SEQUENCE [LARGE SCALE GENOMIC DNA]</scope>
    <source>
        <strain evidence="2 3">CCMP1335</strain>
    </source>
</reference>
<evidence type="ECO:0000256" key="1">
    <source>
        <dbReference type="SAM" id="MobiDB-lite"/>
    </source>
</evidence>
<dbReference type="PANTHER" id="PTHR31285">
    <property type="entry name" value="NICOTINAMIDE MONONUCLEOTIDE ADENYLYLTRANSFERASE"/>
    <property type="match status" value="1"/>
</dbReference>
<dbReference type="RefSeq" id="XP_002290697.1">
    <property type="nucleotide sequence ID" value="XM_002290661.1"/>
</dbReference>
<dbReference type="KEGG" id="tps:THAPSDRAFT_5414"/>
<feature type="region of interest" description="Disordered" evidence="1">
    <location>
        <begin position="114"/>
        <end position="135"/>
    </location>
</feature>
<evidence type="ECO:0000313" key="2">
    <source>
        <dbReference type="EMBL" id="EED92449.1"/>
    </source>
</evidence>
<dbReference type="GO" id="GO:0016887">
    <property type="term" value="F:ATP hydrolysis activity"/>
    <property type="evidence" value="ECO:0000318"/>
    <property type="project" value="GO_Central"/>
</dbReference>
<dbReference type="GO" id="GO:0005737">
    <property type="term" value="C:cytoplasm"/>
    <property type="evidence" value="ECO:0000318"/>
    <property type="project" value="GO_Central"/>
</dbReference>
<dbReference type="GO" id="GO:0034355">
    <property type="term" value="P:NAD+ biosynthetic process via the salvage pathway"/>
    <property type="evidence" value="ECO:0000318"/>
    <property type="project" value="GO_Central"/>
</dbReference>
<reference evidence="2 3" key="2">
    <citation type="journal article" date="2008" name="Nature">
        <title>The Phaeodactylum genome reveals the evolutionary history of diatom genomes.</title>
        <authorList>
            <person name="Bowler C."/>
            <person name="Allen A.E."/>
            <person name="Badger J.H."/>
            <person name="Grimwood J."/>
            <person name="Jabbari K."/>
            <person name="Kuo A."/>
            <person name="Maheswari U."/>
            <person name="Martens C."/>
            <person name="Maumus F."/>
            <person name="Otillar R.P."/>
            <person name="Rayko E."/>
            <person name="Salamov A."/>
            <person name="Vandepoele K."/>
            <person name="Beszteri B."/>
            <person name="Gruber A."/>
            <person name="Heijde M."/>
            <person name="Katinka M."/>
            <person name="Mock T."/>
            <person name="Valentin K."/>
            <person name="Verret F."/>
            <person name="Berges J.A."/>
            <person name="Brownlee C."/>
            <person name="Cadoret J.P."/>
            <person name="Chiovitti A."/>
            <person name="Choi C.J."/>
            <person name="Coesel S."/>
            <person name="De Martino A."/>
            <person name="Detter J.C."/>
            <person name="Durkin C."/>
            <person name="Falciatore A."/>
            <person name="Fournet J."/>
            <person name="Haruta M."/>
            <person name="Huysman M.J."/>
            <person name="Jenkins B.D."/>
            <person name="Jiroutova K."/>
            <person name="Jorgensen R.E."/>
            <person name="Joubert Y."/>
            <person name="Kaplan A."/>
            <person name="Kroger N."/>
            <person name="Kroth P.G."/>
            <person name="La Roche J."/>
            <person name="Lindquist E."/>
            <person name="Lommer M."/>
            <person name="Martin-Jezequel V."/>
            <person name="Lopez P.J."/>
            <person name="Lucas S."/>
            <person name="Mangogna M."/>
            <person name="McGinnis K."/>
            <person name="Medlin L.K."/>
            <person name="Montsant A."/>
            <person name="Oudot-Le Secq M.P."/>
            <person name="Napoli C."/>
            <person name="Obornik M."/>
            <person name="Parker M.S."/>
            <person name="Petit J.L."/>
            <person name="Porcel B.M."/>
            <person name="Poulsen N."/>
            <person name="Robison M."/>
            <person name="Rychlewski L."/>
            <person name="Rynearson T.A."/>
            <person name="Schmutz J."/>
            <person name="Shapiro H."/>
            <person name="Siaut M."/>
            <person name="Stanley M."/>
            <person name="Sussman M.R."/>
            <person name="Taylor A.R."/>
            <person name="Vardi A."/>
            <person name="von Dassow P."/>
            <person name="Vyverman W."/>
            <person name="Willis A."/>
            <person name="Wyrwicz L.S."/>
            <person name="Rokhsar D.S."/>
            <person name="Weissenbach J."/>
            <person name="Armbrust E.V."/>
            <person name="Green B.R."/>
            <person name="Van de Peer Y."/>
            <person name="Grigoriev I.V."/>
        </authorList>
    </citation>
    <scope>NUCLEOTIDE SEQUENCE [LARGE SCALE GENOMIC DNA]</scope>
    <source>
        <strain evidence="2 3">CCMP1335</strain>
    </source>
</reference>
<dbReference type="GO" id="GO:0005634">
    <property type="term" value="C:nucleus"/>
    <property type="evidence" value="ECO:0000318"/>
    <property type="project" value="GO_Central"/>
</dbReference>
<dbReference type="SUPFAM" id="SSF52374">
    <property type="entry name" value="Nucleotidylyl transferase"/>
    <property type="match status" value="1"/>
</dbReference>
<dbReference type="STRING" id="35128.B8C2V1"/>
<gene>
    <name evidence="2" type="ORF">THAPSDRAFT_5414</name>
</gene>
<dbReference type="Gene3D" id="3.40.50.620">
    <property type="entry name" value="HUPs"/>
    <property type="match status" value="1"/>
</dbReference>
<sequence>MSSHDGASNHVDTSSLTQQLATRLIQGDQQTPQTPMKACIAIAGGGSNSAAAIASVPGASSLLLESIVTYDRRSFADFVTQNAVLEGGDKSQNKWLSDLESLEGVRFVRSFSRSSSAGDGNSSAAINAADDQSSNTSDDDTFHFCSAQAAILLSKSALHRSMQLSPSFQDKCLHCIGVGSTSSLVGKLTNNDGDEASERRRKRKSRVYVACTTLRDGTLLWEVELSSAENDAVVDSSHDSAQFQSRRTRAEEEAVVSNLVLLALIHRKRSQDNNPSNNIADDTVLDKILNRIGDTLNEKWFGNHEFTDAPTQSPATGARKIVNGDASIVAVLPSRDQMQSLYADSEIPLSADTLIVPGSFNPPHSGHVALANAAVSALRRLRQVELRPILGGGDSSDGYTTPLNNYSRYSSLASFSSTSSSNVLQTMWSTVDRREEDQNAPTVLFEMSVTNADKPPIDPAEVERRINLFLKLPESEMPKDWGVLLTNAPLFSKKASVLNSVIKDEATLGTRKMTFVIGTDTMVRIINPKYYDNCKENMIAALIEMQQKGVHFIVGGRLEQRQDDGPKTFVSGEEEINELPQHVQQMFTLLGEDDFRVDISSTELRKEMDYEAKLNL</sequence>
<evidence type="ECO:0000313" key="3">
    <source>
        <dbReference type="Proteomes" id="UP000001449"/>
    </source>
</evidence>
<dbReference type="AlphaFoldDB" id="B8C2V1"/>
<dbReference type="Proteomes" id="UP000001449">
    <property type="component" value="Chromosome 5"/>
</dbReference>
<dbReference type="InterPro" id="IPR014729">
    <property type="entry name" value="Rossmann-like_a/b/a_fold"/>
</dbReference>
<name>B8C2V1_THAPS</name>
<keyword evidence="3" id="KW-1185">Reference proteome</keyword>
<dbReference type="PANTHER" id="PTHR31285:SF0">
    <property type="entry name" value="NICOTINAMIDE MONONUCLEOTIDE ADENYLYLTRANSFERASE"/>
    <property type="match status" value="1"/>
</dbReference>
<dbReference type="GeneID" id="7450060"/>
<dbReference type="PaxDb" id="35128-Thaps5414"/>
<accession>B8C2V1</accession>
<dbReference type="eggNOG" id="ENOG502QTA1">
    <property type="taxonomic scope" value="Eukaryota"/>
</dbReference>
<dbReference type="EMBL" id="CM000642">
    <property type="protein sequence ID" value="EED92449.1"/>
    <property type="molecule type" value="Genomic_DNA"/>
</dbReference>
<proteinExistence type="predicted"/>
<dbReference type="HOGENOM" id="CLU_026547_0_0_1"/>
<protein>
    <submittedName>
        <fullName evidence="2">Uncharacterized protein</fullName>
    </submittedName>
</protein>
<organism evidence="2 3">
    <name type="scientific">Thalassiosira pseudonana</name>
    <name type="common">Marine diatom</name>
    <name type="synonym">Cyclotella nana</name>
    <dbReference type="NCBI Taxonomy" id="35128"/>
    <lineage>
        <taxon>Eukaryota</taxon>
        <taxon>Sar</taxon>
        <taxon>Stramenopiles</taxon>
        <taxon>Ochrophyta</taxon>
        <taxon>Bacillariophyta</taxon>
        <taxon>Coscinodiscophyceae</taxon>
        <taxon>Thalassiosirophycidae</taxon>
        <taxon>Thalassiosirales</taxon>
        <taxon>Thalassiosiraceae</taxon>
        <taxon>Thalassiosira</taxon>
    </lineage>
</organism>
<dbReference type="OMA" id="KEMDYEA"/>
<dbReference type="GO" id="GO:0000309">
    <property type="term" value="F:nicotinamide-nucleotide adenylyltransferase activity"/>
    <property type="evidence" value="ECO:0000318"/>
    <property type="project" value="GO_Central"/>
</dbReference>